<dbReference type="EMBL" id="DSLA01000130">
    <property type="protein sequence ID" value="HEH36076.1"/>
    <property type="molecule type" value="Genomic_DNA"/>
</dbReference>
<dbReference type="Gene3D" id="3.30.572.10">
    <property type="entry name" value="Thymidylate synthase/dCMP hydroxymethylase domain"/>
    <property type="match status" value="2"/>
</dbReference>
<evidence type="ECO:0000256" key="1">
    <source>
        <dbReference type="ARBA" id="ARBA00022603"/>
    </source>
</evidence>
<dbReference type="GO" id="GO:0032259">
    <property type="term" value="P:methylation"/>
    <property type="evidence" value="ECO:0007669"/>
    <property type="project" value="UniProtKB-KW"/>
</dbReference>
<gene>
    <name evidence="4" type="ORF">ENP88_08115</name>
</gene>
<proteinExistence type="predicted"/>
<dbReference type="GO" id="GO:0004799">
    <property type="term" value="F:thymidylate synthase activity"/>
    <property type="evidence" value="ECO:0007669"/>
    <property type="project" value="TreeGrafter"/>
</dbReference>
<sequence length="411" mass="48582">MILEKDFEDAKKKVIGKVIESGEICGSRFGKSINSEPTFLIVEKSEPGQIIPDFFSDKYFERVSRVIETVVKKLKEKPYTRRMSIPIWRPEEHYSSNPVAITEISFLFDEKLHLTAYFRSLDCLNYFDVNFHFLSNLLEEVSSRAEFDSGSIAMLVAVPHVYERDLRRAEMQAESFEEIHGYTELGTHLVEDYISSAWHSAMEIIYSRGKIKETEWEFERQKRSKFVHRLFIEVERPEENKMHDKAPFTESYWLEYAHSYVIYELQKISEPVPKSEEYTYAERARCCERDEIRVDQLFEAIEKLKADRCRRDCYVGISRIWDLEIKDPPCLRGYQFTSKAGKLNGIFYMRSNDVYGAMHANMLAFALLTKYVAEMTGMKEYKYWHFALDAHIYEGFLGIVKEILYPDMRRF</sequence>
<dbReference type="InterPro" id="IPR045097">
    <property type="entry name" value="Thymidate_synth/dCMP_Mease"/>
</dbReference>
<evidence type="ECO:0000259" key="3">
    <source>
        <dbReference type="Pfam" id="PF00303"/>
    </source>
</evidence>
<keyword evidence="2" id="KW-0808">Transferase</keyword>
<dbReference type="InterPro" id="IPR036926">
    <property type="entry name" value="Thymidate_synth/dCMP_Mease_sf"/>
</dbReference>
<comment type="caution">
    <text evidence="4">The sequence shown here is derived from an EMBL/GenBank/DDBJ whole genome shotgun (WGS) entry which is preliminary data.</text>
</comment>
<dbReference type="SUPFAM" id="SSF55831">
    <property type="entry name" value="Thymidylate synthase/dCMP hydroxymethylase"/>
    <property type="match status" value="2"/>
</dbReference>
<feature type="domain" description="Thymidylate synthase/dCMP hydroxymethylase" evidence="3">
    <location>
        <begin position="66"/>
        <end position="174"/>
    </location>
</feature>
<keyword evidence="1" id="KW-0489">Methyltransferase</keyword>
<dbReference type="AlphaFoldDB" id="A0A7J2TLI6"/>
<protein>
    <submittedName>
        <fullName evidence="4">Thymidylate synthase</fullName>
    </submittedName>
</protein>
<evidence type="ECO:0000256" key="2">
    <source>
        <dbReference type="ARBA" id="ARBA00022679"/>
    </source>
</evidence>
<feature type="domain" description="Thymidylate synthase/dCMP hydroxymethylase" evidence="3">
    <location>
        <begin position="279"/>
        <end position="404"/>
    </location>
</feature>
<dbReference type="InterPro" id="IPR023451">
    <property type="entry name" value="Thymidate_synth/dCMP_Mease_dom"/>
</dbReference>
<dbReference type="PANTHER" id="PTHR11548">
    <property type="entry name" value="THYMIDYLATE SYNTHASE 1"/>
    <property type="match status" value="1"/>
</dbReference>
<accession>A0A7J2TLI6</accession>
<dbReference type="GO" id="GO:0006231">
    <property type="term" value="P:dTMP biosynthetic process"/>
    <property type="evidence" value="ECO:0007669"/>
    <property type="project" value="TreeGrafter"/>
</dbReference>
<name>A0A7J2TLI6_ARCFL</name>
<organism evidence="4">
    <name type="scientific">Archaeoglobus fulgidus</name>
    <dbReference type="NCBI Taxonomy" id="2234"/>
    <lineage>
        <taxon>Archaea</taxon>
        <taxon>Methanobacteriati</taxon>
        <taxon>Methanobacteriota</taxon>
        <taxon>Archaeoglobi</taxon>
        <taxon>Archaeoglobales</taxon>
        <taxon>Archaeoglobaceae</taxon>
        <taxon>Archaeoglobus</taxon>
    </lineage>
</organism>
<evidence type="ECO:0000313" key="4">
    <source>
        <dbReference type="EMBL" id="HEH36076.1"/>
    </source>
</evidence>
<dbReference type="GO" id="GO:0005829">
    <property type="term" value="C:cytosol"/>
    <property type="evidence" value="ECO:0007669"/>
    <property type="project" value="TreeGrafter"/>
</dbReference>
<dbReference type="PANTHER" id="PTHR11548:SF1">
    <property type="entry name" value="THYMIDYLATE SYNTHASE 1"/>
    <property type="match status" value="1"/>
</dbReference>
<reference evidence="4" key="1">
    <citation type="journal article" date="2020" name="mSystems">
        <title>Genome- and Community-Level Interaction Insights into Carbon Utilization and Element Cycling Functions of Hydrothermarchaeota in Hydrothermal Sediment.</title>
        <authorList>
            <person name="Zhou Z."/>
            <person name="Liu Y."/>
            <person name="Xu W."/>
            <person name="Pan J."/>
            <person name="Luo Z.H."/>
            <person name="Li M."/>
        </authorList>
    </citation>
    <scope>NUCLEOTIDE SEQUENCE [LARGE SCALE GENOMIC DNA]</scope>
    <source>
        <strain evidence="4">SpSt-26</strain>
    </source>
</reference>
<dbReference type="Pfam" id="PF00303">
    <property type="entry name" value="Thymidylat_synt"/>
    <property type="match status" value="2"/>
</dbReference>